<sequence length="1023" mass="115261">MVWGLVLLALYGNWQDKVELHHERQQGALEIAYQSTVNTFQLAAQAYLDEAVARPEVLDLMRVGQETSDAQAQAVVRGRLYRALWPTYQRLHDGELRELHLHTADGRSFLRFFAPEYYGDDLLTTRPLVRQVHQTRRPASGFETGRSLSGFRYVYPLFDGDEFLGSVEFSIPFRYVREMMDRLDQGHEFQLMLRRERVEERVPPGFLALYEPAPLHPGFVVEDAGLRLPDSPPPPSAEVLAISDKLGGMRGVRATIDAGAADVVPLDFAGQTWAAVLLPIHDPAGELVAYVVSFAPDPFSRMFRWDFIRAALVATLLLGAVLMLLLRVLHSREVLRGERAYQQAITDTMADGLYAQDKKGRLTFINPVGRDLLGYREEDVLGRRAHALFHQHDDDGLAGSGQCPLERRVAAGRYFEGEETFRRRDGSEIPVEVSSRPLYQGGHWAGSVTLFRDITERRRARARLKLAASVFTSANEGILITDPQARILMVNQAFTRITGYHQDEVEGRDPKLLASGRHGPEFFQELWRVLDEHDHWQGELWNRRKSGELYLQLITISAVRDESGRLINYVGLLSDITDMKAYQRKLEFLTHYDPLTELPNRVLLLDRLRKAMQLAQREQRRVCVAYVDLDDFKTINDVHGHRVGDQVLLELASRLSAARREGDTASRLSGDEFAMVFVNLGSVAECHRMAARVLDAVARPITIEGVALQTSASIGVAHYPQDEEVDAEQLLRQADQAMYQAKLQGKNRHHVFDVAGDRQLRDQHESLTRLELALARGEFVLHYQPKVNLRTREVVGAEALIRWQHPERGLLPPAAFLDDLNGQPLEVAVSRWVMARALEQVETWSEQGVHLPVSVNVPALHLQQADFVDQIRELLARHPGLPRNSLELEILESSALASLDHVSRVIQGCAALGVDFSLDDFGTGYASLSYLKRIPVRIVKIDRSFVRDMLEDADDLALLEGIVRLTQVFDLQLIAEGVETPEQGERLLELGCEQAQGYGIGRPMPAGSLLEWLSAWQRQGGTA</sequence>
<dbReference type="eggNOG" id="COG5001">
    <property type="taxonomic scope" value="Bacteria"/>
</dbReference>
<evidence type="ECO:0000256" key="2">
    <source>
        <dbReference type="SAM" id="Phobius"/>
    </source>
</evidence>
<dbReference type="CDD" id="cd01949">
    <property type="entry name" value="GGDEF"/>
    <property type="match status" value="1"/>
</dbReference>
<dbReference type="InterPro" id="IPR035919">
    <property type="entry name" value="EAL_sf"/>
</dbReference>
<evidence type="ECO:0000313" key="7">
    <source>
        <dbReference type="EMBL" id="ABI58023.1"/>
    </source>
</evidence>
<dbReference type="NCBIfam" id="TIGR00229">
    <property type="entry name" value="sensory_box"/>
    <property type="match status" value="2"/>
</dbReference>
<dbReference type="SUPFAM" id="SSF141868">
    <property type="entry name" value="EAL domain-like"/>
    <property type="match status" value="1"/>
</dbReference>
<evidence type="ECO:0000259" key="6">
    <source>
        <dbReference type="PROSITE" id="PS50887"/>
    </source>
</evidence>
<dbReference type="InterPro" id="IPR000014">
    <property type="entry name" value="PAS"/>
</dbReference>
<name>Q0A564_ALKEH</name>
<dbReference type="InterPro" id="IPR029150">
    <property type="entry name" value="dCache_3"/>
</dbReference>
<proteinExistence type="predicted"/>
<dbReference type="Gene3D" id="3.20.20.450">
    <property type="entry name" value="EAL domain"/>
    <property type="match status" value="1"/>
</dbReference>
<feature type="domain" description="PAC" evidence="4">
    <location>
        <begin position="536"/>
        <end position="588"/>
    </location>
</feature>
<dbReference type="SMART" id="SM00086">
    <property type="entry name" value="PAC"/>
    <property type="match status" value="2"/>
</dbReference>
<dbReference type="FunFam" id="3.30.70.270:FF:000001">
    <property type="entry name" value="Diguanylate cyclase domain protein"/>
    <property type="match status" value="1"/>
</dbReference>
<feature type="domain" description="EAL" evidence="5">
    <location>
        <begin position="763"/>
        <end position="1017"/>
    </location>
</feature>
<dbReference type="SMART" id="SM00052">
    <property type="entry name" value="EAL"/>
    <property type="match status" value="1"/>
</dbReference>
<dbReference type="InterPro" id="IPR035965">
    <property type="entry name" value="PAS-like_dom_sf"/>
</dbReference>
<dbReference type="InterPro" id="IPR001633">
    <property type="entry name" value="EAL_dom"/>
</dbReference>
<dbReference type="InterPro" id="IPR043128">
    <property type="entry name" value="Rev_trsase/Diguanyl_cyclase"/>
</dbReference>
<dbReference type="Pfam" id="PF14827">
    <property type="entry name" value="dCache_3"/>
    <property type="match status" value="1"/>
</dbReference>
<dbReference type="PROSITE" id="PS50112">
    <property type="entry name" value="PAS"/>
    <property type="match status" value="2"/>
</dbReference>
<dbReference type="InterPro" id="IPR000160">
    <property type="entry name" value="GGDEF_dom"/>
</dbReference>
<dbReference type="InterPro" id="IPR000700">
    <property type="entry name" value="PAS-assoc_C"/>
</dbReference>
<evidence type="ECO:0000259" key="4">
    <source>
        <dbReference type="PROSITE" id="PS50113"/>
    </source>
</evidence>
<dbReference type="NCBIfam" id="TIGR00254">
    <property type="entry name" value="GGDEF"/>
    <property type="match status" value="1"/>
</dbReference>
<dbReference type="PROSITE" id="PS50113">
    <property type="entry name" value="PAC"/>
    <property type="match status" value="2"/>
</dbReference>
<dbReference type="Gene3D" id="3.30.450.20">
    <property type="entry name" value="PAS domain"/>
    <property type="match status" value="2"/>
</dbReference>
<dbReference type="InterPro" id="IPR052155">
    <property type="entry name" value="Biofilm_reg_signaling"/>
</dbReference>
<dbReference type="Gene3D" id="3.30.70.270">
    <property type="match status" value="1"/>
</dbReference>
<dbReference type="HOGENOM" id="CLU_295545_0_0_6"/>
<evidence type="ECO:0000259" key="3">
    <source>
        <dbReference type="PROSITE" id="PS50112"/>
    </source>
</evidence>
<dbReference type="Pfam" id="PF00990">
    <property type="entry name" value="GGDEF"/>
    <property type="match status" value="1"/>
</dbReference>
<dbReference type="Pfam" id="PF00563">
    <property type="entry name" value="EAL"/>
    <property type="match status" value="1"/>
</dbReference>
<comment type="cofactor">
    <cofactor evidence="1">
        <name>Mg(2+)</name>
        <dbReference type="ChEBI" id="CHEBI:18420"/>
    </cofactor>
</comment>
<dbReference type="InterPro" id="IPR001610">
    <property type="entry name" value="PAC"/>
</dbReference>
<evidence type="ECO:0000259" key="5">
    <source>
        <dbReference type="PROSITE" id="PS50883"/>
    </source>
</evidence>
<feature type="transmembrane region" description="Helical" evidence="2">
    <location>
        <begin position="307"/>
        <end position="329"/>
    </location>
</feature>
<feature type="domain" description="PAC" evidence="4">
    <location>
        <begin position="415"/>
        <end position="466"/>
    </location>
</feature>
<dbReference type="CDD" id="cd01948">
    <property type="entry name" value="EAL"/>
    <property type="match status" value="1"/>
</dbReference>
<feature type="domain" description="GGDEF" evidence="6">
    <location>
        <begin position="620"/>
        <end position="754"/>
    </location>
</feature>
<dbReference type="InterPro" id="IPR029787">
    <property type="entry name" value="Nucleotide_cyclase"/>
</dbReference>
<feature type="domain" description="PAS" evidence="3">
    <location>
        <begin position="463"/>
        <end position="508"/>
    </location>
</feature>
<dbReference type="Pfam" id="PF13426">
    <property type="entry name" value="PAS_9"/>
    <property type="match status" value="2"/>
</dbReference>
<dbReference type="PANTHER" id="PTHR44757:SF2">
    <property type="entry name" value="BIOFILM ARCHITECTURE MAINTENANCE PROTEIN MBAA"/>
    <property type="match status" value="1"/>
</dbReference>
<dbReference type="SMART" id="SM00267">
    <property type="entry name" value="GGDEF"/>
    <property type="match status" value="1"/>
</dbReference>
<protein>
    <submittedName>
        <fullName evidence="7">Diguanylate cyclase/phosphodiesterase with PAS/PAC sensor(S)</fullName>
    </submittedName>
</protein>
<keyword evidence="2" id="KW-0812">Transmembrane</keyword>
<dbReference type="SMART" id="SM00091">
    <property type="entry name" value="PAS"/>
    <property type="match status" value="2"/>
</dbReference>
<dbReference type="GO" id="GO:0003824">
    <property type="term" value="F:catalytic activity"/>
    <property type="evidence" value="ECO:0007669"/>
    <property type="project" value="UniProtKB-ARBA"/>
</dbReference>
<dbReference type="eggNOG" id="COG5002">
    <property type="taxonomic scope" value="Bacteria"/>
</dbReference>
<dbReference type="KEGG" id="aeh:Mlg_2683"/>
<keyword evidence="2" id="KW-0472">Membrane</keyword>
<dbReference type="AlphaFoldDB" id="Q0A564"/>
<feature type="domain" description="PAS" evidence="3">
    <location>
        <begin position="338"/>
        <end position="412"/>
    </location>
</feature>
<dbReference type="PROSITE" id="PS50887">
    <property type="entry name" value="GGDEF"/>
    <property type="match status" value="1"/>
</dbReference>
<keyword evidence="2" id="KW-1133">Transmembrane helix</keyword>
<dbReference type="EMBL" id="CP000453">
    <property type="protein sequence ID" value="ABI58023.1"/>
    <property type="molecule type" value="Genomic_DNA"/>
</dbReference>
<dbReference type="CDD" id="cd00130">
    <property type="entry name" value="PAS"/>
    <property type="match status" value="2"/>
</dbReference>
<dbReference type="SUPFAM" id="SSF55073">
    <property type="entry name" value="Nucleotide cyclase"/>
    <property type="match status" value="1"/>
</dbReference>
<evidence type="ECO:0000256" key="1">
    <source>
        <dbReference type="ARBA" id="ARBA00001946"/>
    </source>
</evidence>
<dbReference type="eggNOG" id="COG3284">
    <property type="taxonomic scope" value="Bacteria"/>
</dbReference>
<reference evidence="8" key="1">
    <citation type="submission" date="2006-08" db="EMBL/GenBank/DDBJ databases">
        <title>Complete sequence of Alkalilimnicola ehrilichei MLHE-1.</title>
        <authorList>
            <person name="Copeland A."/>
            <person name="Lucas S."/>
            <person name="Lapidus A."/>
            <person name="Barry K."/>
            <person name="Detter J.C."/>
            <person name="Glavina del Rio T."/>
            <person name="Hammon N."/>
            <person name="Israni S."/>
            <person name="Dalin E."/>
            <person name="Tice H."/>
            <person name="Pitluck S."/>
            <person name="Sims D."/>
            <person name="Brettin T."/>
            <person name="Bruce D."/>
            <person name="Han C."/>
            <person name="Tapia R."/>
            <person name="Gilna P."/>
            <person name="Schmutz J."/>
            <person name="Larimer F."/>
            <person name="Land M."/>
            <person name="Hauser L."/>
            <person name="Kyrpides N."/>
            <person name="Mikhailova N."/>
            <person name="Oremland R.S."/>
            <person name="Hoeft S.E."/>
            <person name="Switzer-Blum J."/>
            <person name="Kulp T."/>
            <person name="King G."/>
            <person name="Tabita R."/>
            <person name="Witte B."/>
            <person name="Santini J.M."/>
            <person name="Basu P."/>
            <person name="Hollibaugh J.T."/>
            <person name="Xie G."/>
            <person name="Stolz J.F."/>
            <person name="Richardson P."/>
        </authorList>
    </citation>
    <scope>NUCLEOTIDE SEQUENCE [LARGE SCALE GENOMIC DNA]</scope>
    <source>
        <strain evidence="8">ATCC BAA-1101 / DSM 17681 / MLHE-1</strain>
    </source>
</reference>
<dbReference type="SUPFAM" id="SSF55785">
    <property type="entry name" value="PYP-like sensor domain (PAS domain)"/>
    <property type="match status" value="2"/>
</dbReference>
<gene>
    <name evidence="7" type="ordered locus">Mlg_2683</name>
</gene>
<accession>Q0A564</accession>
<keyword evidence="8" id="KW-1185">Reference proteome</keyword>
<dbReference type="PROSITE" id="PS50883">
    <property type="entry name" value="EAL"/>
    <property type="match status" value="1"/>
</dbReference>
<organism evidence="7 8">
    <name type="scientific">Alkalilimnicola ehrlichii (strain ATCC BAA-1101 / DSM 17681 / MLHE-1)</name>
    <dbReference type="NCBI Taxonomy" id="187272"/>
    <lineage>
        <taxon>Bacteria</taxon>
        <taxon>Pseudomonadati</taxon>
        <taxon>Pseudomonadota</taxon>
        <taxon>Gammaproteobacteria</taxon>
        <taxon>Chromatiales</taxon>
        <taxon>Ectothiorhodospiraceae</taxon>
        <taxon>Alkalilimnicola</taxon>
    </lineage>
</organism>
<evidence type="ECO:0000313" key="8">
    <source>
        <dbReference type="Proteomes" id="UP000001962"/>
    </source>
</evidence>
<dbReference type="Proteomes" id="UP000001962">
    <property type="component" value="Chromosome"/>
</dbReference>
<dbReference type="PANTHER" id="PTHR44757">
    <property type="entry name" value="DIGUANYLATE CYCLASE DGCP"/>
    <property type="match status" value="1"/>
</dbReference>